<proteinExistence type="predicted"/>
<sequence length="388" mass="40480">MRSSYVAAALFGTQAVSGYAILIGPDETVSKFVSPLVPKPTGKAPFMGPELSVSVEPTTKNVSAPSAQATSNVGSQVHVVLTTITDYTTVTPTPTPMKNSSTSASDVTSFVHVTVTVKPSAGNFSKSAAPSVPSGGLNRTASATPKLPWMSYKPSSSLNKPAGATSHTPTLPRIATATSVKSPTPEVVVVPVPLPSFPMSSPKHALVRKHGDELEEEPTPTESEDQVVNTAIPAPEPESEEEEHQNEHEDSPEPTSSWHKSSSTVTVTRYSTTTSKAPAQTSSSSQKTSKPTSSTQSSSSMTTKTTPTSASASSSHATDLVSTVLSADPRCPYPYPGIYCGPEKTTMVSPKSQQSTPTPTEASPAKDNKKPEKTGSGCPFLYPGQKTC</sequence>
<dbReference type="EMBL" id="KZ805486">
    <property type="protein sequence ID" value="PVH95725.1"/>
    <property type="molecule type" value="Genomic_DNA"/>
</dbReference>
<feature type="compositionally biased region" description="Low complexity" evidence="1">
    <location>
        <begin position="261"/>
        <end position="315"/>
    </location>
</feature>
<name>A0A2V1DCK4_9PLEO</name>
<accession>A0A2V1DCK4</accession>
<organism evidence="2 3">
    <name type="scientific">Periconia macrospinosa</name>
    <dbReference type="NCBI Taxonomy" id="97972"/>
    <lineage>
        <taxon>Eukaryota</taxon>
        <taxon>Fungi</taxon>
        <taxon>Dikarya</taxon>
        <taxon>Ascomycota</taxon>
        <taxon>Pezizomycotina</taxon>
        <taxon>Dothideomycetes</taxon>
        <taxon>Pleosporomycetidae</taxon>
        <taxon>Pleosporales</taxon>
        <taxon>Massarineae</taxon>
        <taxon>Periconiaceae</taxon>
        <taxon>Periconia</taxon>
    </lineage>
</organism>
<feature type="compositionally biased region" description="Polar residues" evidence="1">
    <location>
        <begin position="346"/>
        <end position="361"/>
    </location>
</feature>
<keyword evidence="3" id="KW-1185">Reference proteome</keyword>
<feature type="compositionally biased region" description="Polar residues" evidence="1">
    <location>
        <begin position="153"/>
        <end position="169"/>
    </location>
</feature>
<evidence type="ECO:0000256" key="1">
    <source>
        <dbReference type="SAM" id="MobiDB-lite"/>
    </source>
</evidence>
<evidence type="ECO:0000313" key="2">
    <source>
        <dbReference type="EMBL" id="PVH95725.1"/>
    </source>
</evidence>
<feature type="compositionally biased region" description="Acidic residues" evidence="1">
    <location>
        <begin position="213"/>
        <end position="225"/>
    </location>
</feature>
<protein>
    <submittedName>
        <fullName evidence="2">Uncharacterized protein</fullName>
    </submittedName>
</protein>
<dbReference type="AlphaFoldDB" id="A0A2V1DCK4"/>
<feature type="region of interest" description="Disordered" evidence="1">
    <location>
        <begin position="194"/>
        <end position="320"/>
    </location>
</feature>
<feature type="region of interest" description="Disordered" evidence="1">
    <location>
        <begin position="121"/>
        <end position="170"/>
    </location>
</feature>
<reference evidence="2 3" key="1">
    <citation type="journal article" date="2018" name="Sci. Rep.">
        <title>Comparative genomics provides insights into the lifestyle and reveals functional heterogeneity of dark septate endophytic fungi.</title>
        <authorList>
            <person name="Knapp D.G."/>
            <person name="Nemeth J.B."/>
            <person name="Barry K."/>
            <person name="Hainaut M."/>
            <person name="Henrissat B."/>
            <person name="Johnson J."/>
            <person name="Kuo A."/>
            <person name="Lim J.H.P."/>
            <person name="Lipzen A."/>
            <person name="Nolan M."/>
            <person name="Ohm R.A."/>
            <person name="Tamas L."/>
            <person name="Grigoriev I.V."/>
            <person name="Spatafora J.W."/>
            <person name="Nagy L.G."/>
            <person name="Kovacs G.M."/>
        </authorList>
    </citation>
    <scope>NUCLEOTIDE SEQUENCE [LARGE SCALE GENOMIC DNA]</scope>
    <source>
        <strain evidence="2 3">DSE2036</strain>
    </source>
</reference>
<feature type="compositionally biased region" description="Basic and acidic residues" evidence="1">
    <location>
        <begin position="364"/>
        <end position="373"/>
    </location>
</feature>
<gene>
    <name evidence="2" type="ORF">DM02DRAFT_632623</name>
</gene>
<feature type="region of interest" description="Disordered" evidence="1">
    <location>
        <begin position="339"/>
        <end position="388"/>
    </location>
</feature>
<evidence type="ECO:0000313" key="3">
    <source>
        <dbReference type="Proteomes" id="UP000244855"/>
    </source>
</evidence>
<dbReference type="Proteomes" id="UP000244855">
    <property type="component" value="Unassembled WGS sequence"/>
</dbReference>